<dbReference type="GO" id="GO:0000472">
    <property type="term" value="P:endonucleolytic cleavage to generate mature 5'-end of SSU-rRNA from (SSU-rRNA, 5.8S rRNA, LSU-rRNA)"/>
    <property type="evidence" value="ECO:0007669"/>
    <property type="project" value="EnsemblFungi"/>
</dbReference>
<reference evidence="11 12" key="1">
    <citation type="submission" date="2016-07" db="EMBL/GenBank/DDBJ databases">
        <title>Pervasive Adenine N6-methylation of Active Genes in Fungi.</title>
        <authorList>
            <consortium name="DOE Joint Genome Institute"/>
            <person name="Mondo S.J."/>
            <person name="Dannebaum R.O."/>
            <person name="Kuo R.C."/>
            <person name="Labutti K."/>
            <person name="Haridas S."/>
            <person name="Kuo A."/>
            <person name="Salamov A."/>
            <person name="Ahrendt S.R."/>
            <person name="Lipzen A."/>
            <person name="Sullivan W."/>
            <person name="Andreopoulos W.B."/>
            <person name="Clum A."/>
            <person name="Lindquist E."/>
            <person name="Daum C."/>
            <person name="Ramamoorthy G.K."/>
            <person name="Gryganskyi A."/>
            <person name="Culley D."/>
            <person name="Magnuson J.K."/>
            <person name="James T.Y."/>
            <person name="O'Malley M.A."/>
            <person name="Stajich J.E."/>
            <person name="Spatafora J.W."/>
            <person name="Visel A."/>
            <person name="Grigoriev I.V."/>
        </authorList>
    </citation>
    <scope>NUCLEOTIDE SEQUENCE [LARGE SCALE GENOMIC DNA]</scope>
    <source>
        <strain evidence="11 12">NRRL 1336</strain>
    </source>
</reference>
<dbReference type="Gene3D" id="2.130.10.10">
    <property type="entry name" value="YVTN repeat-like/Quinoprotein amine dehydrogenase"/>
    <property type="match status" value="1"/>
</dbReference>
<comment type="subcellular location">
    <subcellularLocation>
        <location evidence="2">Nucleus</location>
        <location evidence="2">Nucleolus</location>
    </subcellularLocation>
</comment>
<gene>
    <name evidence="11" type="ORF">BCR42DRAFT_387360</name>
</gene>
<evidence type="ECO:0000256" key="6">
    <source>
        <dbReference type="ARBA" id="ARBA00023242"/>
    </source>
</evidence>
<proteinExistence type="predicted"/>
<evidence type="ECO:0000256" key="3">
    <source>
        <dbReference type="ARBA" id="ARBA00022552"/>
    </source>
</evidence>
<comment type="function">
    <text evidence="1">Involved in nucleolar processing of pre-18S ribosomal RNA.</text>
</comment>
<dbReference type="GO" id="GO:0000447">
    <property type="term" value="P:endonucleolytic cleavage in ITS1 to separate SSU-rRNA from 5.8S rRNA and LSU-rRNA from tricistronic rRNA transcript (SSU-rRNA, 5.8S rRNA, LSU-rRNA)"/>
    <property type="evidence" value="ECO:0007669"/>
    <property type="project" value="EnsemblFungi"/>
</dbReference>
<protein>
    <recommendedName>
        <fullName evidence="7">U three protein 7</fullName>
    </recommendedName>
</protein>
<name>A0A1X2IZ25_9FUNG</name>
<dbReference type="PROSITE" id="PS50082">
    <property type="entry name" value="WD_REPEATS_2"/>
    <property type="match status" value="1"/>
</dbReference>
<keyword evidence="4 8" id="KW-0853">WD repeat</keyword>
<dbReference type="InterPro" id="IPR012952">
    <property type="entry name" value="BING4_C_dom"/>
</dbReference>
<evidence type="ECO:0000256" key="5">
    <source>
        <dbReference type="ARBA" id="ARBA00022737"/>
    </source>
</evidence>
<dbReference type="Proteomes" id="UP000193560">
    <property type="component" value="Unassembled WGS sequence"/>
</dbReference>
<sequence>MEVREHVENEEKYIRGEDIDYKEIKNRKLQARIRKQQEVARDAAQSAARAEMLLGEESGYLEAEGMEKTTNYTQDKLAKDADLNTASKVFSLDLPDFGPYSIDYTRNGRHLVIGGKKGHLAAFDWQSGRLHFETHVKETIRDVTWLHNETMVAVAQKKYVFIYDHTGMEIHRMKNHIDVNKMEFLPYHYLLSTVGNAGYLKYHDTSTGDLVSEIRTKLGACNTMTQNPWNAIINLGHTNGTVTMWSPTMHTPLVKMLCHKGAVKSVAVDNSGRYMATSGLDGQLKVWDIRNYGVLQEYYTPAPATSLSISQKGLLAVGWNTHVTVWKDAFRTKQVSPYMNHLQAGSAIWDVNFCPYEDVLGVGHAKGMSSVVIPGAGEANFDTMEANPYQTKKQRQETEVHSLLSKLQPDMIVLDPTDIGKINRTTKEEMEKRRREDAEEAEQQRNETPEQTKERKRMRGRNSALKRYARKKGRKNVVDQDKMDIMDKRAETTKKDTPFTTLDIF</sequence>
<dbReference type="PROSITE" id="PS50294">
    <property type="entry name" value="WD_REPEATS_REGION"/>
    <property type="match status" value="1"/>
</dbReference>
<dbReference type="STRING" id="90262.A0A1X2IZ25"/>
<feature type="compositionally biased region" description="Basic and acidic residues" evidence="9">
    <location>
        <begin position="427"/>
        <end position="453"/>
    </location>
</feature>
<dbReference type="SUPFAM" id="SSF50978">
    <property type="entry name" value="WD40 repeat-like"/>
    <property type="match status" value="1"/>
</dbReference>
<dbReference type="GO" id="GO:0030686">
    <property type="term" value="C:90S preribosome"/>
    <property type="evidence" value="ECO:0007669"/>
    <property type="project" value="TreeGrafter"/>
</dbReference>
<dbReference type="InterPro" id="IPR040315">
    <property type="entry name" value="WDR46/Utp7"/>
</dbReference>
<dbReference type="GO" id="GO:0032040">
    <property type="term" value="C:small-subunit processome"/>
    <property type="evidence" value="ECO:0007669"/>
    <property type="project" value="EnsemblFungi"/>
</dbReference>
<evidence type="ECO:0000256" key="1">
    <source>
        <dbReference type="ARBA" id="ARBA00004099"/>
    </source>
</evidence>
<keyword evidence="6" id="KW-0539">Nucleus</keyword>
<dbReference type="FunFam" id="2.130.10.10:FF:000378">
    <property type="entry name" value="U3 small nucleolar RNA-associated protein 7"/>
    <property type="match status" value="1"/>
</dbReference>
<organism evidence="11 12">
    <name type="scientific">Absidia repens</name>
    <dbReference type="NCBI Taxonomy" id="90262"/>
    <lineage>
        <taxon>Eukaryota</taxon>
        <taxon>Fungi</taxon>
        <taxon>Fungi incertae sedis</taxon>
        <taxon>Mucoromycota</taxon>
        <taxon>Mucoromycotina</taxon>
        <taxon>Mucoromycetes</taxon>
        <taxon>Mucorales</taxon>
        <taxon>Cunninghamellaceae</taxon>
        <taxon>Absidia</taxon>
    </lineage>
</organism>
<dbReference type="EMBL" id="MCGE01000002">
    <property type="protein sequence ID" value="ORZ24550.1"/>
    <property type="molecule type" value="Genomic_DNA"/>
</dbReference>
<dbReference type="SMART" id="SM00320">
    <property type="entry name" value="WD40"/>
    <property type="match status" value="5"/>
</dbReference>
<dbReference type="InterPro" id="IPR015943">
    <property type="entry name" value="WD40/YVTN_repeat-like_dom_sf"/>
</dbReference>
<dbReference type="Pfam" id="PF08149">
    <property type="entry name" value="BING4CT"/>
    <property type="match status" value="1"/>
</dbReference>
<dbReference type="Pfam" id="PF00400">
    <property type="entry name" value="WD40"/>
    <property type="match status" value="1"/>
</dbReference>
<keyword evidence="12" id="KW-1185">Reference proteome</keyword>
<feature type="repeat" description="WD" evidence="8">
    <location>
        <begin position="256"/>
        <end position="297"/>
    </location>
</feature>
<dbReference type="PROSITE" id="PS00678">
    <property type="entry name" value="WD_REPEATS_1"/>
    <property type="match status" value="1"/>
</dbReference>
<dbReference type="InterPro" id="IPR036322">
    <property type="entry name" value="WD40_repeat_dom_sf"/>
</dbReference>
<dbReference type="GO" id="GO:0030688">
    <property type="term" value="C:preribosome, small subunit precursor"/>
    <property type="evidence" value="ECO:0007669"/>
    <property type="project" value="EnsemblFungi"/>
</dbReference>
<evidence type="ECO:0000256" key="2">
    <source>
        <dbReference type="ARBA" id="ARBA00004604"/>
    </source>
</evidence>
<accession>A0A1X2IZ25</accession>
<keyword evidence="3" id="KW-0698">rRNA processing</keyword>
<evidence type="ECO:0000256" key="8">
    <source>
        <dbReference type="PROSITE-ProRule" id="PRU00221"/>
    </source>
</evidence>
<dbReference type="SMART" id="SM01033">
    <property type="entry name" value="BING4CT"/>
    <property type="match status" value="1"/>
</dbReference>
<evidence type="ECO:0000313" key="11">
    <source>
        <dbReference type="EMBL" id="ORZ24550.1"/>
    </source>
</evidence>
<feature type="domain" description="BING4 C-terminal" evidence="10">
    <location>
        <begin position="337"/>
        <end position="416"/>
    </location>
</feature>
<evidence type="ECO:0000313" key="12">
    <source>
        <dbReference type="Proteomes" id="UP000193560"/>
    </source>
</evidence>
<dbReference type="GO" id="GO:0000480">
    <property type="term" value="P:endonucleolytic cleavage in 5'-ETS of tricistronic rRNA transcript (SSU-rRNA, 5.8S rRNA, LSU-rRNA)"/>
    <property type="evidence" value="ECO:0007669"/>
    <property type="project" value="EnsemblFungi"/>
</dbReference>
<dbReference type="InterPro" id="IPR019775">
    <property type="entry name" value="WD40_repeat_CS"/>
</dbReference>
<keyword evidence="5" id="KW-0677">Repeat</keyword>
<dbReference type="PANTHER" id="PTHR14085:SF3">
    <property type="entry name" value="WD REPEAT-CONTAINING PROTEIN 46"/>
    <property type="match status" value="1"/>
</dbReference>
<dbReference type="InterPro" id="IPR001680">
    <property type="entry name" value="WD40_rpt"/>
</dbReference>
<feature type="region of interest" description="Disordered" evidence="9">
    <location>
        <begin position="427"/>
        <end position="478"/>
    </location>
</feature>
<evidence type="ECO:0000256" key="9">
    <source>
        <dbReference type="SAM" id="MobiDB-lite"/>
    </source>
</evidence>
<comment type="caution">
    <text evidence="11">The sequence shown here is derived from an EMBL/GenBank/DDBJ whole genome shotgun (WGS) entry which is preliminary data.</text>
</comment>
<evidence type="ECO:0000256" key="7">
    <source>
        <dbReference type="ARBA" id="ARBA00076453"/>
    </source>
</evidence>
<dbReference type="PANTHER" id="PTHR14085">
    <property type="entry name" value="WD-REPEAT PROTEIN BING4"/>
    <property type="match status" value="1"/>
</dbReference>
<dbReference type="OrthoDB" id="10251154at2759"/>
<evidence type="ECO:0000259" key="10">
    <source>
        <dbReference type="SMART" id="SM01033"/>
    </source>
</evidence>
<evidence type="ECO:0000256" key="4">
    <source>
        <dbReference type="ARBA" id="ARBA00022574"/>
    </source>
</evidence>
<dbReference type="AlphaFoldDB" id="A0A1X2IZ25"/>